<feature type="transmembrane region" description="Helical" evidence="1">
    <location>
        <begin position="363"/>
        <end position="382"/>
    </location>
</feature>
<feature type="transmembrane region" description="Helical" evidence="1">
    <location>
        <begin position="32"/>
        <end position="50"/>
    </location>
</feature>
<keyword evidence="1" id="KW-0812">Transmembrane</keyword>
<feature type="transmembrane region" description="Helical" evidence="1">
    <location>
        <begin position="418"/>
        <end position="439"/>
    </location>
</feature>
<evidence type="ECO:0000256" key="1">
    <source>
        <dbReference type="SAM" id="Phobius"/>
    </source>
</evidence>
<feature type="transmembrane region" description="Helical" evidence="1">
    <location>
        <begin position="7"/>
        <end position="26"/>
    </location>
</feature>
<name>A0A4R1KRW8_9FLAO</name>
<feature type="transmembrane region" description="Helical" evidence="1">
    <location>
        <begin position="231"/>
        <end position="247"/>
    </location>
</feature>
<keyword evidence="3" id="KW-1185">Reference proteome</keyword>
<reference evidence="2 3" key="1">
    <citation type="journal article" date="2015" name="Stand. Genomic Sci.">
        <title>Genomic Encyclopedia of Bacterial and Archaeal Type Strains, Phase III: the genomes of soil and plant-associated and newly described type strains.</title>
        <authorList>
            <person name="Whitman W.B."/>
            <person name="Woyke T."/>
            <person name="Klenk H.P."/>
            <person name="Zhou Y."/>
            <person name="Lilburn T.G."/>
            <person name="Beck B.J."/>
            <person name="De Vos P."/>
            <person name="Vandamme P."/>
            <person name="Eisen J.A."/>
            <person name="Garrity G."/>
            <person name="Hugenholtz P."/>
            <person name="Kyrpides N.C."/>
        </authorList>
    </citation>
    <scope>NUCLEOTIDE SEQUENCE [LARGE SCALE GENOMIC DNA]</scope>
    <source>
        <strain evidence="2 3">CECT 8445</strain>
    </source>
</reference>
<dbReference type="AlphaFoldDB" id="A0A4R1KRW8"/>
<evidence type="ECO:0000313" key="3">
    <source>
        <dbReference type="Proteomes" id="UP000295714"/>
    </source>
</evidence>
<feature type="transmembrane region" description="Helical" evidence="1">
    <location>
        <begin position="208"/>
        <end position="225"/>
    </location>
</feature>
<keyword evidence="1" id="KW-0472">Membrane</keyword>
<comment type="caution">
    <text evidence="2">The sequence shown here is derived from an EMBL/GenBank/DDBJ whole genome shotgun (WGS) entry which is preliminary data.</text>
</comment>
<sequence length="444" mass="51871">MKINRLAKILFVAILVFLSYVVFNNNGIRYNLSYLFTSFLIIVVSLVGIFSSKSRPFSLNIMFHLFNLFFIGIAPAIQFKEDITFMGIENKLSDSDYLAGNILFLIAILTYVLIYHIKAKKYYTQNIIVSQLKPNPQKDYGKLVLIASILILIIIYWSFNFNIKFFLSREMLINGQSNFSSHVFMIINQLRILPLVFFLFYKFSGKKIFKIEISLLVIILLLNFPTAIPRYSLGVIYLPILLVYFRIFYRKYIFSIVFIISFLTVFPYLHHFRYNTKLLPENVFQLNMFKEAHFDSYQNSVQAITNSVNTGGEQLFCTIFFFVPRSIWEDKCTGSGHLLASKLNYDGFSNVAISFLGEGYINFGYIGMGVFLIFLALSFSYLDSRFWYFKNTSLFKIIYLVSIPFVFYILRGGLLSSYAYYISFVFLIFTVSLFLKIYFNKHLK</sequence>
<protein>
    <submittedName>
        <fullName evidence="2">Oligosaccharide repeat unit polymerase</fullName>
    </submittedName>
</protein>
<keyword evidence="1" id="KW-1133">Transmembrane helix</keyword>
<organism evidence="2 3">
    <name type="scientific">Winogradskyella wandonensis</name>
    <dbReference type="NCBI Taxonomy" id="1442586"/>
    <lineage>
        <taxon>Bacteria</taxon>
        <taxon>Pseudomonadati</taxon>
        <taxon>Bacteroidota</taxon>
        <taxon>Flavobacteriia</taxon>
        <taxon>Flavobacteriales</taxon>
        <taxon>Flavobacteriaceae</taxon>
        <taxon>Winogradskyella</taxon>
    </lineage>
</organism>
<feature type="transmembrane region" description="Helical" evidence="1">
    <location>
        <begin position="57"/>
        <end position="77"/>
    </location>
</feature>
<dbReference type="OrthoDB" id="8229713at2"/>
<proteinExistence type="predicted"/>
<dbReference type="EMBL" id="SMGI01000002">
    <property type="protein sequence ID" value="TCK67796.1"/>
    <property type="molecule type" value="Genomic_DNA"/>
</dbReference>
<accession>A0A4R1KRW8</accession>
<feature type="transmembrane region" description="Helical" evidence="1">
    <location>
        <begin position="140"/>
        <end position="159"/>
    </location>
</feature>
<feature type="transmembrane region" description="Helical" evidence="1">
    <location>
        <begin position="252"/>
        <end position="270"/>
    </location>
</feature>
<feature type="transmembrane region" description="Helical" evidence="1">
    <location>
        <begin position="394"/>
        <end position="412"/>
    </location>
</feature>
<feature type="transmembrane region" description="Helical" evidence="1">
    <location>
        <begin position="179"/>
        <end position="201"/>
    </location>
</feature>
<dbReference type="RefSeq" id="WP_132704828.1">
    <property type="nucleotide sequence ID" value="NZ_SMGI01000002.1"/>
</dbReference>
<evidence type="ECO:0000313" key="2">
    <source>
        <dbReference type="EMBL" id="TCK67796.1"/>
    </source>
</evidence>
<feature type="transmembrane region" description="Helical" evidence="1">
    <location>
        <begin position="97"/>
        <end position="119"/>
    </location>
</feature>
<dbReference type="Proteomes" id="UP000295714">
    <property type="component" value="Unassembled WGS sequence"/>
</dbReference>
<gene>
    <name evidence="2" type="ORF">DFQ05_1577</name>
</gene>